<comment type="similarity">
    <text evidence="1">Belongs to the LysR transcriptional regulatory family.</text>
</comment>
<keyword evidence="2" id="KW-0805">Transcription regulation</keyword>
<dbReference type="PRINTS" id="PR00039">
    <property type="entry name" value="HTHLYSR"/>
</dbReference>
<protein>
    <submittedName>
        <fullName evidence="6">LysR family transcriptional regulator</fullName>
    </submittedName>
</protein>
<evidence type="ECO:0000256" key="2">
    <source>
        <dbReference type="ARBA" id="ARBA00023015"/>
    </source>
</evidence>
<dbReference type="Gene3D" id="1.10.10.10">
    <property type="entry name" value="Winged helix-like DNA-binding domain superfamily/Winged helix DNA-binding domain"/>
    <property type="match status" value="1"/>
</dbReference>
<dbReference type="FunFam" id="1.10.10.10:FF:000001">
    <property type="entry name" value="LysR family transcriptional regulator"/>
    <property type="match status" value="1"/>
</dbReference>
<sequence>MENLITLESFVRSAQSTSFSAAARGLGLTPAAVSQNVARLEARLGVRLFQRSTRGLTLTESGERFLRDVSGGLETLQTAIANVSASAGQPAGLLKVSMPPALGLGYLVPLLKDFAARHPGVIPDWHMDNRHVDLINEGFDAAIGGGFDLPSGFAARELARAHIIAVASPDYVARIPPPQHPSDLQHHEGILMRSPATGRLRTWALRNRAGDQESGEMRPRMILNDPEAICQCAVMGLGIAFTATFNALPYLRNGTLVRLLPKWHADIGPISLYYAGHRQLPAKTRVFVDYVVAEFKRQGIARMFSATSGEF</sequence>
<keyword evidence="7" id="KW-1185">Reference proteome</keyword>
<dbReference type="GO" id="GO:0006351">
    <property type="term" value="P:DNA-templated transcription"/>
    <property type="evidence" value="ECO:0007669"/>
    <property type="project" value="TreeGrafter"/>
</dbReference>
<dbReference type="InterPro" id="IPR058163">
    <property type="entry name" value="LysR-type_TF_proteobact-type"/>
</dbReference>
<organism evidence="6 7">
    <name type="scientific">Corallococcus sicarius</name>
    <dbReference type="NCBI Taxonomy" id="2316726"/>
    <lineage>
        <taxon>Bacteria</taxon>
        <taxon>Pseudomonadati</taxon>
        <taxon>Myxococcota</taxon>
        <taxon>Myxococcia</taxon>
        <taxon>Myxococcales</taxon>
        <taxon>Cystobacterineae</taxon>
        <taxon>Myxococcaceae</taxon>
        <taxon>Corallococcus</taxon>
    </lineage>
</organism>
<proteinExistence type="inferred from homology"/>
<dbReference type="InterPro" id="IPR036390">
    <property type="entry name" value="WH_DNA-bd_sf"/>
</dbReference>
<reference evidence="7" key="1">
    <citation type="submission" date="2018-09" db="EMBL/GenBank/DDBJ databases">
        <authorList>
            <person name="Livingstone P.G."/>
            <person name="Whitworth D.E."/>
        </authorList>
    </citation>
    <scope>NUCLEOTIDE SEQUENCE [LARGE SCALE GENOMIC DNA]</scope>
    <source>
        <strain evidence="7">CA040B</strain>
    </source>
</reference>
<evidence type="ECO:0000259" key="5">
    <source>
        <dbReference type="PROSITE" id="PS50931"/>
    </source>
</evidence>
<dbReference type="AlphaFoldDB" id="A0A3A8NF94"/>
<dbReference type="Gene3D" id="3.40.190.290">
    <property type="match status" value="1"/>
</dbReference>
<dbReference type="SUPFAM" id="SSF46785">
    <property type="entry name" value="Winged helix' DNA-binding domain"/>
    <property type="match status" value="1"/>
</dbReference>
<feature type="domain" description="HTH lysR-type" evidence="5">
    <location>
        <begin position="1"/>
        <end position="59"/>
    </location>
</feature>
<dbReference type="EMBL" id="RAWG01000082">
    <property type="protein sequence ID" value="RKH42673.1"/>
    <property type="molecule type" value="Genomic_DNA"/>
</dbReference>
<dbReference type="PROSITE" id="PS50931">
    <property type="entry name" value="HTH_LYSR"/>
    <property type="match status" value="1"/>
</dbReference>
<dbReference type="CDD" id="cd08422">
    <property type="entry name" value="PBP2_CrgA_like"/>
    <property type="match status" value="1"/>
</dbReference>
<dbReference type="RefSeq" id="WP_120625998.1">
    <property type="nucleotide sequence ID" value="NZ_RAWG01000082.1"/>
</dbReference>
<dbReference type="Proteomes" id="UP000273405">
    <property type="component" value="Unassembled WGS sequence"/>
</dbReference>
<dbReference type="Pfam" id="PF03466">
    <property type="entry name" value="LysR_substrate"/>
    <property type="match status" value="1"/>
</dbReference>
<name>A0A3A8NF94_9BACT</name>
<accession>A0A3A8NF94</accession>
<dbReference type="InterPro" id="IPR000847">
    <property type="entry name" value="LysR_HTH_N"/>
</dbReference>
<dbReference type="PANTHER" id="PTHR30537">
    <property type="entry name" value="HTH-TYPE TRANSCRIPTIONAL REGULATOR"/>
    <property type="match status" value="1"/>
</dbReference>
<gene>
    <name evidence="6" type="ORF">D7X12_15215</name>
</gene>
<dbReference type="InterPro" id="IPR005119">
    <property type="entry name" value="LysR_subst-bd"/>
</dbReference>
<dbReference type="Pfam" id="PF00126">
    <property type="entry name" value="HTH_1"/>
    <property type="match status" value="1"/>
</dbReference>
<dbReference type="GO" id="GO:0003700">
    <property type="term" value="F:DNA-binding transcription factor activity"/>
    <property type="evidence" value="ECO:0007669"/>
    <property type="project" value="InterPro"/>
</dbReference>
<dbReference type="OrthoDB" id="5317428at2"/>
<evidence type="ECO:0000256" key="1">
    <source>
        <dbReference type="ARBA" id="ARBA00009437"/>
    </source>
</evidence>
<evidence type="ECO:0000256" key="4">
    <source>
        <dbReference type="ARBA" id="ARBA00023163"/>
    </source>
</evidence>
<dbReference type="InterPro" id="IPR036388">
    <property type="entry name" value="WH-like_DNA-bd_sf"/>
</dbReference>
<dbReference type="GO" id="GO:0043565">
    <property type="term" value="F:sequence-specific DNA binding"/>
    <property type="evidence" value="ECO:0007669"/>
    <property type="project" value="TreeGrafter"/>
</dbReference>
<dbReference type="SUPFAM" id="SSF53850">
    <property type="entry name" value="Periplasmic binding protein-like II"/>
    <property type="match status" value="1"/>
</dbReference>
<evidence type="ECO:0000256" key="3">
    <source>
        <dbReference type="ARBA" id="ARBA00023125"/>
    </source>
</evidence>
<evidence type="ECO:0000313" key="6">
    <source>
        <dbReference type="EMBL" id="RKH42673.1"/>
    </source>
</evidence>
<keyword evidence="3" id="KW-0238">DNA-binding</keyword>
<dbReference type="PANTHER" id="PTHR30537:SF72">
    <property type="entry name" value="LYSR FAMILY TRANSCRIPTIONAL REGULATOR"/>
    <property type="match status" value="1"/>
</dbReference>
<keyword evidence="4" id="KW-0804">Transcription</keyword>
<evidence type="ECO:0000313" key="7">
    <source>
        <dbReference type="Proteomes" id="UP000273405"/>
    </source>
</evidence>
<comment type="caution">
    <text evidence="6">The sequence shown here is derived from an EMBL/GenBank/DDBJ whole genome shotgun (WGS) entry which is preliminary data.</text>
</comment>